<organism evidence="1 2">
    <name type="scientific">Ancylostoma duodenale</name>
    <dbReference type="NCBI Taxonomy" id="51022"/>
    <lineage>
        <taxon>Eukaryota</taxon>
        <taxon>Metazoa</taxon>
        <taxon>Ecdysozoa</taxon>
        <taxon>Nematoda</taxon>
        <taxon>Chromadorea</taxon>
        <taxon>Rhabditida</taxon>
        <taxon>Rhabditina</taxon>
        <taxon>Rhabditomorpha</taxon>
        <taxon>Strongyloidea</taxon>
        <taxon>Ancylostomatidae</taxon>
        <taxon>Ancylostomatinae</taxon>
        <taxon>Ancylostoma</taxon>
    </lineage>
</organism>
<sequence>MNIRRNSAVIVYGQELFIVGTSALPLHVGSFTVGCLLKLRTKNCGGYESFPAVEYLFLQPILHELTGFPLTYPAH</sequence>
<accession>A0A0C2HHK3</accession>
<proteinExistence type="predicted"/>
<name>A0A0C2HHK3_9BILA</name>
<dbReference type="PROSITE" id="PS51257">
    <property type="entry name" value="PROKAR_LIPOPROTEIN"/>
    <property type="match status" value="1"/>
</dbReference>
<evidence type="ECO:0000313" key="2">
    <source>
        <dbReference type="Proteomes" id="UP000054047"/>
    </source>
</evidence>
<protein>
    <submittedName>
        <fullName evidence="1">Uncharacterized protein</fullName>
    </submittedName>
</protein>
<reference evidence="1 2" key="1">
    <citation type="submission" date="2013-12" db="EMBL/GenBank/DDBJ databases">
        <title>Draft genome of the parsitic nematode Ancylostoma duodenale.</title>
        <authorList>
            <person name="Mitreva M."/>
        </authorList>
    </citation>
    <scope>NUCLEOTIDE SEQUENCE [LARGE SCALE GENOMIC DNA]</scope>
    <source>
        <strain evidence="1 2">Zhejiang</strain>
    </source>
</reference>
<dbReference type="AlphaFoldDB" id="A0A0C2HHK3"/>
<keyword evidence="2" id="KW-1185">Reference proteome</keyword>
<dbReference type="EMBL" id="KN726216">
    <property type="protein sequence ID" value="KIH69121.1"/>
    <property type="molecule type" value="Genomic_DNA"/>
</dbReference>
<gene>
    <name evidence="1" type="ORF">ANCDUO_00533</name>
</gene>
<evidence type="ECO:0000313" key="1">
    <source>
        <dbReference type="EMBL" id="KIH69121.1"/>
    </source>
</evidence>
<dbReference type="Proteomes" id="UP000054047">
    <property type="component" value="Unassembled WGS sequence"/>
</dbReference>